<gene>
    <name evidence="1" type="ORF">ED312_00640</name>
</gene>
<organism evidence="1 2">
    <name type="scientific">Sinomicrobium pectinilyticum</name>
    <dbReference type="NCBI Taxonomy" id="1084421"/>
    <lineage>
        <taxon>Bacteria</taxon>
        <taxon>Pseudomonadati</taxon>
        <taxon>Bacteroidota</taxon>
        <taxon>Flavobacteriia</taxon>
        <taxon>Flavobacteriales</taxon>
        <taxon>Flavobacteriaceae</taxon>
        <taxon>Sinomicrobium</taxon>
    </lineage>
</organism>
<reference evidence="1 2" key="1">
    <citation type="submission" date="2018-10" db="EMBL/GenBank/DDBJ databases">
        <title>Sinomicrobium pectinilyticum sp. nov., a pectinase-producing bacterium isolated from alkaline and saline soil, and emended description of the genus Sinomicrobium.</title>
        <authorList>
            <person name="Cheng B."/>
            <person name="Li C."/>
            <person name="Lai Q."/>
            <person name="Du M."/>
            <person name="Shao Z."/>
            <person name="Xu P."/>
            <person name="Yang C."/>
        </authorList>
    </citation>
    <scope>NUCLEOTIDE SEQUENCE [LARGE SCALE GENOMIC DNA]</scope>
    <source>
        <strain evidence="1 2">5DNS001</strain>
    </source>
</reference>
<accession>A0A3N0F503</accession>
<name>A0A3N0F503_SINP1</name>
<dbReference type="Proteomes" id="UP000267469">
    <property type="component" value="Unassembled WGS sequence"/>
</dbReference>
<evidence type="ECO:0000313" key="1">
    <source>
        <dbReference type="EMBL" id="RNL95141.1"/>
    </source>
</evidence>
<dbReference type="EMBL" id="RJTM01000002">
    <property type="protein sequence ID" value="RNL95141.1"/>
    <property type="molecule type" value="Genomic_DNA"/>
</dbReference>
<dbReference type="AlphaFoldDB" id="A0A3N0F503"/>
<proteinExistence type="predicted"/>
<protein>
    <submittedName>
        <fullName evidence="1">Uncharacterized protein</fullName>
    </submittedName>
</protein>
<sequence length="85" mass="10582">MRVRALISWYFLLTRILFNHKFRAFIRRWVRFYENEFSQNDNNSINKTKKYVIGNNCIVFYLHLYNVHMYEHIKINLKPIHNDTT</sequence>
<evidence type="ECO:0000313" key="2">
    <source>
        <dbReference type="Proteomes" id="UP000267469"/>
    </source>
</evidence>
<comment type="caution">
    <text evidence="1">The sequence shown here is derived from an EMBL/GenBank/DDBJ whole genome shotgun (WGS) entry which is preliminary data.</text>
</comment>
<keyword evidence="2" id="KW-1185">Reference proteome</keyword>